<dbReference type="PANTHER" id="PTHR37804">
    <property type="entry name" value="CDAA REGULATORY PROTEIN CDAR"/>
    <property type="match status" value="1"/>
</dbReference>
<evidence type="ECO:0000313" key="2">
    <source>
        <dbReference type="EMBL" id="TVX91602.1"/>
    </source>
</evidence>
<evidence type="ECO:0008006" key="4">
    <source>
        <dbReference type="Google" id="ProtNLM"/>
    </source>
</evidence>
<dbReference type="AlphaFoldDB" id="A0A559IVD5"/>
<feature type="region of interest" description="Disordered" evidence="1">
    <location>
        <begin position="407"/>
        <end position="481"/>
    </location>
</feature>
<dbReference type="Pfam" id="PF07949">
    <property type="entry name" value="YbbR"/>
    <property type="match status" value="2"/>
</dbReference>
<dbReference type="RefSeq" id="WP_144986262.1">
    <property type="nucleotide sequence ID" value="NZ_VNJK01000001.1"/>
</dbReference>
<evidence type="ECO:0000313" key="3">
    <source>
        <dbReference type="Proteomes" id="UP000318102"/>
    </source>
</evidence>
<dbReference type="InterPro" id="IPR053154">
    <property type="entry name" value="c-di-AMP_regulator"/>
</dbReference>
<dbReference type="EMBL" id="VNJK01000001">
    <property type="protein sequence ID" value="TVX91602.1"/>
    <property type="molecule type" value="Genomic_DNA"/>
</dbReference>
<name>A0A559IVD5_9BACL</name>
<dbReference type="OrthoDB" id="1013291at2"/>
<proteinExistence type="predicted"/>
<evidence type="ECO:0000256" key="1">
    <source>
        <dbReference type="SAM" id="MobiDB-lite"/>
    </source>
</evidence>
<dbReference type="PANTHER" id="PTHR37804:SF1">
    <property type="entry name" value="CDAA REGULATORY PROTEIN CDAR"/>
    <property type="match status" value="1"/>
</dbReference>
<dbReference type="Gene3D" id="2.170.120.40">
    <property type="entry name" value="YbbR-like domain"/>
    <property type="match status" value="2"/>
</dbReference>
<organism evidence="2 3">
    <name type="scientific">Paenibacillus agilis</name>
    <dbReference type="NCBI Taxonomy" id="3020863"/>
    <lineage>
        <taxon>Bacteria</taxon>
        <taxon>Bacillati</taxon>
        <taxon>Bacillota</taxon>
        <taxon>Bacilli</taxon>
        <taxon>Bacillales</taxon>
        <taxon>Paenibacillaceae</taxon>
        <taxon>Paenibacillus</taxon>
    </lineage>
</organism>
<keyword evidence="3" id="KW-1185">Reference proteome</keyword>
<comment type="caution">
    <text evidence="2">The sequence shown here is derived from an EMBL/GenBank/DDBJ whole genome shotgun (WGS) entry which is preliminary data.</text>
</comment>
<gene>
    <name evidence="2" type="ORF">FPZ44_00120</name>
</gene>
<reference evidence="2 3" key="1">
    <citation type="submission" date="2019-07" db="EMBL/GenBank/DDBJ databases">
        <authorList>
            <person name="Kim J."/>
        </authorList>
    </citation>
    <scope>NUCLEOTIDE SEQUENCE [LARGE SCALE GENOMIC DNA]</scope>
    <source>
        <strain evidence="2 3">N4</strain>
    </source>
</reference>
<dbReference type="InterPro" id="IPR012505">
    <property type="entry name" value="YbbR"/>
</dbReference>
<feature type="compositionally biased region" description="Polar residues" evidence="1">
    <location>
        <begin position="407"/>
        <end position="420"/>
    </location>
</feature>
<protein>
    <recommendedName>
        <fullName evidence="4">YbbR-like domain-containing protein</fullName>
    </recommendedName>
</protein>
<accession>A0A559IVD5</accession>
<feature type="compositionally biased region" description="Polar residues" evidence="1">
    <location>
        <begin position="438"/>
        <end position="481"/>
    </location>
</feature>
<dbReference type="Proteomes" id="UP000318102">
    <property type="component" value="Unassembled WGS sequence"/>
</dbReference>
<sequence>MDKWLMNNNSAKIIALVLGVLLFAVVHHNEDSANEVTHPLLETRVIDGVKLQEKGLASNLVLKGITPNTVSVKVSGKPAAVAAALAEEYKIVVDVTGYGAGKHIIPLRYDFPDGVRVDSLQPSMVTVVLEEVQTKQVDVVIKTEGTPKEGYKAGAPIVTPSNRVHVSLPTSRMTEVKSVIGMVNINQASESVKQQQVKLTAYDGAGNEIKDAVITPSVVEVEVPITKPFKTVPLQVNFKGQLPEGLSVAQVTPSVNQVTLYGPQAELDKIEFYDEAVIDLGDIKASGQYTVGVKLTALPNIEKMEPSEIQVNVVISEEKVRTLKNIPITLTGVNDRLVTTITEPASRSFDITVVGSPAVIDAMQASDIQLIANVNDLPQGNHVVTLQVNLPRFVKLAKSEQFTAKVTIQEKGSPTGTNSKPNPVPNPGPEVETDAGVDQSNPDPTPNENSTTAPQEGTDGSSENPNAGTDSSEAPATDGTS</sequence>
<dbReference type="Gene3D" id="2.170.120.30">
    <property type="match status" value="2"/>
</dbReference>